<dbReference type="EMBL" id="CM000782">
    <property type="protein sequence ID" value="AQK81252.1"/>
    <property type="molecule type" value="Genomic_DNA"/>
</dbReference>
<dbReference type="EMBL" id="CM000782">
    <property type="protein sequence ID" value="AQK81264.1"/>
    <property type="molecule type" value="Genomic_DNA"/>
</dbReference>
<dbReference type="EMBL" id="CM000782">
    <property type="protein sequence ID" value="AQK81292.1"/>
    <property type="molecule type" value="Genomic_DNA"/>
</dbReference>
<dbReference type="EMBL" id="CM000782">
    <property type="protein sequence ID" value="AQK81253.1"/>
    <property type="molecule type" value="Genomic_DNA"/>
</dbReference>
<dbReference type="EMBL" id="CM000782">
    <property type="protein sequence ID" value="AQK81276.1"/>
    <property type="molecule type" value="Genomic_DNA"/>
</dbReference>
<organism evidence="1">
    <name type="scientific">Zea mays</name>
    <name type="common">Maize</name>
    <dbReference type="NCBI Taxonomy" id="4577"/>
    <lineage>
        <taxon>Eukaryota</taxon>
        <taxon>Viridiplantae</taxon>
        <taxon>Streptophyta</taxon>
        <taxon>Embryophyta</taxon>
        <taxon>Tracheophyta</taxon>
        <taxon>Spermatophyta</taxon>
        <taxon>Magnoliopsida</taxon>
        <taxon>Liliopsida</taxon>
        <taxon>Poales</taxon>
        <taxon>Poaceae</taxon>
        <taxon>PACMAD clade</taxon>
        <taxon>Panicoideae</taxon>
        <taxon>Andropogonodae</taxon>
        <taxon>Andropogoneae</taxon>
        <taxon>Tripsacinae</taxon>
        <taxon>Zea</taxon>
    </lineage>
</organism>
<name>A0A1D6LP53_MAIZE</name>
<dbReference type="EMBL" id="CM000782">
    <property type="protein sequence ID" value="AQK81269.1"/>
    <property type="molecule type" value="Genomic_DNA"/>
</dbReference>
<dbReference type="EMBL" id="CM000782">
    <property type="protein sequence ID" value="AQK81286.1"/>
    <property type="molecule type" value="Genomic_DNA"/>
</dbReference>
<proteinExistence type="predicted"/>
<dbReference type="EMBL" id="CM000782">
    <property type="protein sequence ID" value="AQK81262.1"/>
    <property type="molecule type" value="Genomic_DNA"/>
</dbReference>
<dbReference type="EMBL" id="CM000782">
    <property type="protein sequence ID" value="AQK81256.1"/>
    <property type="molecule type" value="Genomic_DNA"/>
</dbReference>
<dbReference type="EMBL" id="CM000782">
    <property type="protein sequence ID" value="AQK81271.1"/>
    <property type="molecule type" value="Genomic_DNA"/>
</dbReference>
<dbReference type="AlphaFoldDB" id="A0A1D6LP53"/>
<accession>A0A1D6LP53</accession>
<gene>
    <name evidence="1" type="ORF">ZEAMMB73_Zm00001d036530</name>
</gene>
<dbReference type="EMBL" id="CM000782">
    <property type="protein sequence ID" value="AQK81283.1"/>
    <property type="molecule type" value="Genomic_DNA"/>
</dbReference>
<reference evidence="1" key="1">
    <citation type="submission" date="2015-12" db="EMBL/GenBank/DDBJ databases">
        <title>Update maize B73 reference genome by single molecule sequencing technologies.</title>
        <authorList>
            <consortium name="Maize Genome Sequencing Project"/>
            <person name="Ware D."/>
        </authorList>
    </citation>
    <scope>NUCLEOTIDE SEQUENCE</scope>
    <source>
        <tissue evidence="1">Seedling</tissue>
    </source>
</reference>
<sequence>MASLYNLCLSICGLRIAPTLTPPSSPSTPSAAPPRLRYPTRWMCCRLCSTPRRYRPRPAMHLEFTIWRHGLSTGRRGWWVDGEGGPPLDLLRTSSCLPRPSTWSQQLQNHKVC</sequence>
<dbReference type="EMBL" id="CM000782">
    <property type="protein sequence ID" value="AQK81284.1"/>
    <property type="molecule type" value="Genomic_DNA"/>
</dbReference>
<evidence type="ECO:0000313" key="1">
    <source>
        <dbReference type="EMBL" id="AQK81271.1"/>
    </source>
</evidence>
<dbReference type="EMBL" id="CM000782">
    <property type="protein sequence ID" value="AQK81263.1"/>
    <property type="molecule type" value="Genomic_DNA"/>
</dbReference>
<protein>
    <submittedName>
        <fullName evidence="1">Uncharacterized protein</fullName>
    </submittedName>
</protein>
<dbReference type="EMBL" id="CM000782">
    <property type="protein sequence ID" value="AQK81278.1"/>
    <property type="molecule type" value="Genomic_DNA"/>
</dbReference>